<evidence type="ECO:0000313" key="2">
    <source>
        <dbReference type="EMBL" id="SFS53977.1"/>
    </source>
</evidence>
<feature type="compositionally biased region" description="Low complexity" evidence="1">
    <location>
        <begin position="17"/>
        <end position="28"/>
    </location>
</feature>
<dbReference type="OrthoDB" id="3692079at2"/>
<feature type="region of interest" description="Disordered" evidence="1">
    <location>
        <begin position="1"/>
        <end position="33"/>
    </location>
</feature>
<gene>
    <name evidence="2" type="ORF">SAMN05660874_01637</name>
</gene>
<dbReference type="RefSeq" id="WP_093415057.1">
    <property type="nucleotide sequence ID" value="NZ_FOZX01000002.1"/>
</dbReference>
<dbReference type="AlphaFoldDB" id="A0A1I6QNC4"/>
<proteinExistence type="predicted"/>
<keyword evidence="3" id="KW-1185">Reference proteome</keyword>
<sequence>MPDREAETTNGAGLLDRAAPATPTPRATDQSDRQAALDQIRVYLNSLVDVLDQHPVPSLDLDEASWRLAEIVDELAVERPSPPRVQSRWIRLEPVLREVRPDIPFPALTHLIRTALGVA</sequence>
<evidence type="ECO:0000313" key="3">
    <source>
        <dbReference type="Proteomes" id="UP000198852"/>
    </source>
</evidence>
<dbReference type="EMBL" id="FOZX01000002">
    <property type="protein sequence ID" value="SFS53977.1"/>
    <property type="molecule type" value="Genomic_DNA"/>
</dbReference>
<organism evidence="2 3">
    <name type="scientific">Saccharopolyspora flava</name>
    <dbReference type="NCBI Taxonomy" id="95161"/>
    <lineage>
        <taxon>Bacteria</taxon>
        <taxon>Bacillati</taxon>
        <taxon>Actinomycetota</taxon>
        <taxon>Actinomycetes</taxon>
        <taxon>Pseudonocardiales</taxon>
        <taxon>Pseudonocardiaceae</taxon>
        <taxon>Saccharopolyspora</taxon>
    </lineage>
</organism>
<protein>
    <submittedName>
        <fullName evidence="2">Uncharacterized protein</fullName>
    </submittedName>
</protein>
<accession>A0A1I6QNC4</accession>
<name>A0A1I6QNC4_9PSEU</name>
<reference evidence="3" key="1">
    <citation type="submission" date="2016-10" db="EMBL/GenBank/DDBJ databases">
        <authorList>
            <person name="Varghese N."/>
            <person name="Submissions S."/>
        </authorList>
    </citation>
    <scope>NUCLEOTIDE SEQUENCE [LARGE SCALE GENOMIC DNA]</scope>
    <source>
        <strain evidence="3">DSM 44771</strain>
    </source>
</reference>
<dbReference type="Proteomes" id="UP000198852">
    <property type="component" value="Unassembled WGS sequence"/>
</dbReference>
<evidence type="ECO:0000256" key="1">
    <source>
        <dbReference type="SAM" id="MobiDB-lite"/>
    </source>
</evidence>